<name>A0ABT5PCQ3_9PSED</name>
<proteinExistence type="predicted"/>
<evidence type="ECO:0000259" key="1">
    <source>
        <dbReference type="PROSITE" id="PS50104"/>
    </source>
</evidence>
<dbReference type="PROSITE" id="PS50104">
    <property type="entry name" value="TIR"/>
    <property type="match status" value="1"/>
</dbReference>
<dbReference type="RefSeq" id="WP_273894745.1">
    <property type="nucleotide sequence ID" value="NZ_JAMDGP010000038.1"/>
</dbReference>
<protein>
    <submittedName>
        <fullName evidence="2">Toll/interleukin-1 receptor domain-containing protein</fullName>
    </submittedName>
</protein>
<comment type="caution">
    <text evidence="2">The sequence shown here is derived from an EMBL/GenBank/DDBJ whole genome shotgun (WGS) entry which is preliminary data.</text>
</comment>
<gene>
    <name evidence="2" type="ORF">M5G17_20545</name>
</gene>
<evidence type="ECO:0000313" key="2">
    <source>
        <dbReference type="EMBL" id="MDD1016070.1"/>
    </source>
</evidence>
<evidence type="ECO:0000313" key="3">
    <source>
        <dbReference type="Proteomes" id="UP001148184"/>
    </source>
</evidence>
<keyword evidence="3" id="KW-1185">Reference proteome</keyword>
<dbReference type="InterPro" id="IPR000157">
    <property type="entry name" value="TIR_dom"/>
</dbReference>
<dbReference type="EMBL" id="JAMDGZ010000048">
    <property type="protein sequence ID" value="MDD1016070.1"/>
    <property type="molecule type" value="Genomic_DNA"/>
</dbReference>
<organism evidence="2 3">
    <name type="scientific">Pseudomonas rubra</name>
    <dbReference type="NCBI Taxonomy" id="2942627"/>
    <lineage>
        <taxon>Bacteria</taxon>
        <taxon>Pseudomonadati</taxon>
        <taxon>Pseudomonadota</taxon>
        <taxon>Gammaproteobacteria</taxon>
        <taxon>Pseudomonadales</taxon>
        <taxon>Pseudomonadaceae</taxon>
        <taxon>Pseudomonas</taxon>
    </lineage>
</organism>
<dbReference type="SUPFAM" id="SSF52200">
    <property type="entry name" value="Toll/Interleukin receptor TIR domain"/>
    <property type="match status" value="1"/>
</dbReference>
<dbReference type="InterPro" id="IPR035897">
    <property type="entry name" value="Toll_tir_struct_dom_sf"/>
</dbReference>
<sequence>MSNDKFIVTPADLADKLKSGSIQSRKVFDLFISHSYKDNDLVRRLLPVLNENGFNIYCDWTSDNDFLRRELVSEYTEAVIKVRIEQSARVLFLQTEKSVNENGGVLSPWVKIELEHASIINKEILCINLTPMPPLFADMVLEKLNLGDLNK</sequence>
<feature type="domain" description="TIR" evidence="1">
    <location>
        <begin position="26"/>
        <end position="151"/>
    </location>
</feature>
<reference evidence="2 3" key="1">
    <citation type="submission" date="2022-05" db="EMBL/GenBank/DDBJ databases">
        <title>Novel Pseudomonas spp. Isolated from a Rainbow Trout Aquaculture Facility.</title>
        <authorList>
            <person name="Testerman T."/>
            <person name="Graf J."/>
        </authorList>
    </citation>
    <scope>NUCLEOTIDE SEQUENCE [LARGE SCALE GENOMIC DNA]</scope>
    <source>
        <strain evidence="2 3">ID1025</strain>
    </source>
</reference>
<dbReference type="Pfam" id="PF13676">
    <property type="entry name" value="TIR_2"/>
    <property type="match status" value="1"/>
</dbReference>
<dbReference type="Gene3D" id="3.40.50.10140">
    <property type="entry name" value="Toll/interleukin-1 receptor homology (TIR) domain"/>
    <property type="match status" value="1"/>
</dbReference>
<dbReference type="Proteomes" id="UP001148184">
    <property type="component" value="Unassembled WGS sequence"/>
</dbReference>
<keyword evidence="2" id="KW-0675">Receptor</keyword>
<accession>A0ABT5PCQ3</accession>